<feature type="non-terminal residue" evidence="3">
    <location>
        <position position="1"/>
    </location>
</feature>
<dbReference type="InterPro" id="IPR002104">
    <property type="entry name" value="Integrase_catalytic"/>
</dbReference>
<reference evidence="3 4" key="1">
    <citation type="submission" date="2021-03" db="EMBL/GenBank/DDBJ databases">
        <title>Thiomicrorhabdus sp.nov.,novel sulfur-oxidizing bacteria isolated from coastal sediment.</title>
        <authorList>
            <person name="Liu X."/>
        </authorList>
    </citation>
    <scope>NUCLEOTIDE SEQUENCE [LARGE SCALE GENOMIC DNA]</scope>
    <source>
        <strain evidence="3 4">6S2-11</strain>
    </source>
</reference>
<name>A0ABS3Q330_9GAMM</name>
<dbReference type="Pfam" id="PF00589">
    <property type="entry name" value="Phage_integrase"/>
    <property type="match status" value="1"/>
</dbReference>
<dbReference type="InterPro" id="IPR011010">
    <property type="entry name" value="DNA_brk_join_enz"/>
</dbReference>
<dbReference type="Proteomes" id="UP000664835">
    <property type="component" value="Unassembled WGS sequence"/>
</dbReference>
<evidence type="ECO:0000259" key="2">
    <source>
        <dbReference type="PROSITE" id="PS51898"/>
    </source>
</evidence>
<proteinExistence type="predicted"/>
<sequence>LNFDFFMQNLLRVDYEKILLLTAFIFRGDYHSALPDDSKLIWKTLYYTGLRPKELFNLKPEDIQKVEAKSKYVTCLSIAPKGDGKTKNATRLIPVHSELINDLKDFKGFSISQGTFEKRRRKAVIESYGEDFANNHDTYSLRHTFTTTLVSELGNADLVKWLVGHSRSGDVTFHSYFHGYGLEKLEQAVESVPIIRV</sequence>
<dbReference type="InterPro" id="IPR013762">
    <property type="entry name" value="Integrase-like_cat_sf"/>
</dbReference>
<accession>A0ABS3Q330</accession>
<feature type="domain" description="Tyr recombinase" evidence="2">
    <location>
        <begin position="8"/>
        <end position="190"/>
    </location>
</feature>
<protein>
    <submittedName>
        <fullName evidence="3">Tyrosine-type recombinase/integrase</fullName>
    </submittedName>
</protein>
<organism evidence="3 4">
    <name type="scientific">Thiomicrorhabdus marina</name>
    <dbReference type="NCBI Taxonomy" id="2818442"/>
    <lineage>
        <taxon>Bacteria</taxon>
        <taxon>Pseudomonadati</taxon>
        <taxon>Pseudomonadota</taxon>
        <taxon>Gammaproteobacteria</taxon>
        <taxon>Thiotrichales</taxon>
        <taxon>Piscirickettsiaceae</taxon>
        <taxon>Thiomicrorhabdus</taxon>
    </lineage>
</organism>
<dbReference type="EMBL" id="JAGETV010000005">
    <property type="protein sequence ID" value="MBO1926735.1"/>
    <property type="molecule type" value="Genomic_DNA"/>
</dbReference>
<dbReference type="SUPFAM" id="SSF56349">
    <property type="entry name" value="DNA breaking-rejoining enzymes"/>
    <property type="match status" value="1"/>
</dbReference>
<evidence type="ECO:0000313" key="3">
    <source>
        <dbReference type="EMBL" id="MBO1926735.1"/>
    </source>
</evidence>
<dbReference type="Gene3D" id="1.10.443.10">
    <property type="entry name" value="Intergrase catalytic core"/>
    <property type="match status" value="1"/>
</dbReference>
<dbReference type="PROSITE" id="PS51898">
    <property type="entry name" value="TYR_RECOMBINASE"/>
    <property type="match status" value="1"/>
</dbReference>
<evidence type="ECO:0000313" key="4">
    <source>
        <dbReference type="Proteomes" id="UP000664835"/>
    </source>
</evidence>
<dbReference type="RefSeq" id="WP_208148185.1">
    <property type="nucleotide sequence ID" value="NZ_JAGETV010000005.1"/>
</dbReference>
<gene>
    <name evidence="3" type="ORF">J3998_04030</name>
</gene>
<comment type="caution">
    <text evidence="3">The sequence shown here is derived from an EMBL/GenBank/DDBJ whole genome shotgun (WGS) entry which is preliminary data.</text>
</comment>
<keyword evidence="1" id="KW-0233">DNA recombination</keyword>
<keyword evidence="4" id="KW-1185">Reference proteome</keyword>
<evidence type="ECO:0000256" key="1">
    <source>
        <dbReference type="ARBA" id="ARBA00023172"/>
    </source>
</evidence>